<dbReference type="InterPro" id="IPR024645">
    <property type="entry name" value="Mitochondr_Som1"/>
</dbReference>
<dbReference type="EMBL" id="MU251408">
    <property type="protein sequence ID" value="KAG9236421.1"/>
    <property type="molecule type" value="Genomic_DNA"/>
</dbReference>
<dbReference type="Proteomes" id="UP000824998">
    <property type="component" value="Unassembled WGS sequence"/>
</dbReference>
<dbReference type="GO" id="GO:0042720">
    <property type="term" value="C:mitochondrial inner membrane peptidase complex"/>
    <property type="evidence" value="ECO:0007669"/>
    <property type="project" value="InterPro"/>
</dbReference>
<gene>
    <name evidence="1" type="ORF">BJ875DRAFT_372258</name>
</gene>
<reference evidence="1" key="1">
    <citation type="journal article" date="2021" name="IMA Fungus">
        <title>Genomic characterization of three marine fungi, including Emericellopsis atlantica sp. nov. with signatures of a generalist lifestyle and marine biomass degradation.</title>
        <authorList>
            <person name="Hagestad O.C."/>
            <person name="Hou L."/>
            <person name="Andersen J.H."/>
            <person name="Hansen E.H."/>
            <person name="Altermark B."/>
            <person name="Li C."/>
            <person name="Kuhnert E."/>
            <person name="Cox R.J."/>
            <person name="Crous P.W."/>
            <person name="Spatafora J.W."/>
            <person name="Lail K."/>
            <person name="Amirebrahimi M."/>
            <person name="Lipzen A."/>
            <person name="Pangilinan J."/>
            <person name="Andreopoulos W."/>
            <person name="Hayes R.D."/>
            <person name="Ng V."/>
            <person name="Grigoriev I.V."/>
            <person name="Jackson S.A."/>
            <person name="Sutton T.D.S."/>
            <person name="Dobson A.D.W."/>
            <person name="Rama T."/>
        </authorList>
    </citation>
    <scope>NUCLEOTIDE SEQUENCE</scope>
    <source>
        <strain evidence="1">TRa018bII</strain>
    </source>
</reference>
<keyword evidence="2" id="KW-1185">Reference proteome</keyword>
<organism evidence="1 2">
    <name type="scientific">Amylocarpus encephaloides</name>
    <dbReference type="NCBI Taxonomy" id="45428"/>
    <lineage>
        <taxon>Eukaryota</taxon>
        <taxon>Fungi</taxon>
        <taxon>Dikarya</taxon>
        <taxon>Ascomycota</taxon>
        <taxon>Pezizomycotina</taxon>
        <taxon>Leotiomycetes</taxon>
        <taxon>Helotiales</taxon>
        <taxon>Helotiales incertae sedis</taxon>
        <taxon>Amylocarpus</taxon>
    </lineage>
</organism>
<dbReference type="Pfam" id="PF11093">
    <property type="entry name" value="Mitochondr_Som1"/>
    <property type="match status" value="1"/>
</dbReference>
<protein>
    <recommendedName>
        <fullName evidence="3">Mitochondrial export protein Som1</fullName>
    </recommendedName>
</protein>
<dbReference type="OrthoDB" id="3983163at2759"/>
<accession>A0A9P7YMQ2</accession>
<evidence type="ECO:0000313" key="1">
    <source>
        <dbReference type="EMBL" id="KAG9236421.1"/>
    </source>
</evidence>
<evidence type="ECO:0008006" key="3">
    <source>
        <dbReference type="Google" id="ProtNLM"/>
    </source>
</evidence>
<evidence type="ECO:0000313" key="2">
    <source>
        <dbReference type="Proteomes" id="UP000824998"/>
    </source>
</evidence>
<name>A0A9P7YMQ2_9HELO</name>
<dbReference type="AlphaFoldDB" id="A0A9P7YMQ2"/>
<sequence>MPPPVELFPANPSLPERATANLKGRRRKDFDGNLMKCELLELVQYECEVENPNDRRAMARCWPIVRLFRRCRDREGPFTVETTAWEGERSKE</sequence>
<proteinExistence type="predicted"/>
<comment type="caution">
    <text evidence="1">The sequence shown here is derived from an EMBL/GenBank/DDBJ whole genome shotgun (WGS) entry which is preliminary data.</text>
</comment>